<dbReference type="RefSeq" id="WP_129589872.1">
    <property type="nucleotide sequence ID" value="NZ_PPEL01000007.1"/>
</dbReference>
<name>A0A9D2VMH9_9ACTN</name>
<dbReference type="Proteomes" id="UP000789325">
    <property type="component" value="Unassembled WGS sequence"/>
</dbReference>
<protein>
    <submittedName>
        <fullName evidence="1">Uncharacterized protein</fullName>
    </submittedName>
</protein>
<proteinExistence type="predicted"/>
<organism evidence="1 2">
    <name type="scientific">Rubneribacter badeniensis</name>
    <dbReference type="NCBI Taxonomy" id="2070688"/>
    <lineage>
        <taxon>Bacteria</taxon>
        <taxon>Bacillati</taxon>
        <taxon>Actinomycetota</taxon>
        <taxon>Coriobacteriia</taxon>
        <taxon>Eggerthellales</taxon>
        <taxon>Eggerthellaceae</taxon>
        <taxon>Rubneribacter</taxon>
    </lineage>
</organism>
<sequence>MPEKATNTRSSTSHGQGLALEVFKPRLVDAAKPVRRISPLIEQGEHLHNARGGIQRVVDRLGGAGQMVLPARKWQLIFPEIGLVPVADLGEALQEIDHIEEPVLTRPAIDAKSSITDRAISTLQALLIARPLHAERLLRLFDGKHVAAFHGGDPAPELAGFVVGLIPLARHAKSHGERQPSLSDDGADEKVDAVVALMPSSPTILVNSCLTASSMFAESALRLLARLLRHDEAGCVLLLPIGLGFVLRQFWR</sequence>
<comment type="caution">
    <text evidence="1">The sequence shown here is derived from an EMBL/GenBank/DDBJ whole genome shotgun (WGS) entry which is preliminary data.</text>
</comment>
<reference evidence="1" key="2">
    <citation type="submission" date="2021-09" db="EMBL/GenBank/DDBJ databases">
        <authorList>
            <person name="Gilroy R."/>
        </authorList>
    </citation>
    <scope>NUCLEOTIDE SEQUENCE</scope>
    <source>
        <strain evidence="1">USAMLcec12-2067</strain>
    </source>
</reference>
<accession>A0A9D2VMH9</accession>
<evidence type="ECO:0000313" key="1">
    <source>
        <dbReference type="EMBL" id="HJH44439.1"/>
    </source>
</evidence>
<evidence type="ECO:0000313" key="2">
    <source>
        <dbReference type="Proteomes" id="UP000789325"/>
    </source>
</evidence>
<dbReference type="AlphaFoldDB" id="A0A9D2VMH9"/>
<gene>
    <name evidence="1" type="ORF">K8V16_11680</name>
</gene>
<reference evidence="1" key="1">
    <citation type="journal article" date="2021" name="PeerJ">
        <title>Extensive microbial diversity within the chicken gut microbiome revealed by metagenomics and culture.</title>
        <authorList>
            <person name="Gilroy R."/>
            <person name="Ravi A."/>
            <person name="Getino M."/>
            <person name="Pursley I."/>
            <person name="Horton D.L."/>
            <person name="Alikhan N.F."/>
            <person name="Baker D."/>
            <person name="Gharbi K."/>
            <person name="Hall N."/>
            <person name="Watson M."/>
            <person name="Adriaenssens E.M."/>
            <person name="Foster-Nyarko E."/>
            <person name="Jarju S."/>
            <person name="Secka A."/>
            <person name="Antonio M."/>
            <person name="Oren A."/>
            <person name="Chaudhuri R.R."/>
            <person name="La Ragione R."/>
            <person name="Hildebrand F."/>
            <person name="Pallen M.J."/>
        </authorList>
    </citation>
    <scope>NUCLEOTIDE SEQUENCE</scope>
    <source>
        <strain evidence="1">USAMLcec12-2067</strain>
    </source>
</reference>
<dbReference type="EMBL" id="DYZL01000237">
    <property type="protein sequence ID" value="HJH44439.1"/>
    <property type="molecule type" value="Genomic_DNA"/>
</dbReference>